<evidence type="ECO:0000256" key="2">
    <source>
        <dbReference type="SAM" id="Phobius"/>
    </source>
</evidence>
<comment type="caution">
    <text evidence="4">The sequence shown here is derived from an EMBL/GenBank/DDBJ whole genome shotgun (WGS) entry which is preliminary data.</text>
</comment>
<dbReference type="OrthoDB" id="3270417at2759"/>
<dbReference type="KEGG" id="more:E1B28_001818"/>
<feature type="domain" description="DUF6534" evidence="3">
    <location>
        <begin position="185"/>
        <end position="270"/>
    </location>
</feature>
<dbReference type="GeneID" id="66070894"/>
<dbReference type="PANTHER" id="PTHR40465:SF1">
    <property type="entry name" value="DUF6534 DOMAIN-CONTAINING PROTEIN"/>
    <property type="match status" value="1"/>
</dbReference>
<dbReference type="Pfam" id="PF20152">
    <property type="entry name" value="DUF6534"/>
    <property type="match status" value="1"/>
</dbReference>
<evidence type="ECO:0000313" key="4">
    <source>
        <dbReference type="EMBL" id="KAG7100032.1"/>
    </source>
</evidence>
<dbReference type="RefSeq" id="XP_043016502.1">
    <property type="nucleotide sequence ID" value="XM_043147788.1"/>
</dbReference>
<feature type="region of interest" description="Disordered" evidence="1">
    <location>
        <begin position="321"/>
        <end position="347"/>
    </location>
</feature>
<keyword evidence="5" id="KW-1185">Reference proteome</keyword>
<feature type="transmembrane region" description="Helical" evidence="2">
    <location>
        <begin position="27"/>
        <end position="50"/>
    </location>
</feature>
<evidence type="ECO:0000256" key="1">
    <source>
        <dbReference type="SAM" id="MobiDB-lite"/>
    </source>
</evidence>
<proteinExistence type="predicted"/>
<accession>A0A9P8AFU1</accession>
<dbReference type="AlphaFoldDB" id="A0A9P8AFU1"/>
<keyword evidence="2" id="KW-1133">Transmembrane helix</keyword>
<sequence>MSEGAEGGIPPEVIAALTAAVKETLGAAFIGFCIGTTLYGITMLQTYLYLKSYPKDPIWSKLLVGMFWALDTFTTVLIAHLIYTYVVLNFGDPVADEKIPWSFALENEIVDIITLMAQCYFAYQLFRLSPKNLKIVPVFIAMLALAAFFLDIKVTAQLFSNLSFSEALSERSFNVTGSVVQGLCALCDILITVSLIYTLRNWRSGISSRTTIIIDNLILYAVTRGILTAICQIMFMALNASMPGHTFWQPFHQAVGKLYVNSVLASLNFRPVAGPNSGSGAVPIGKDMDTNSTQIRFGGHTKSWALSTNPLATTVVNSAPSKYPASSYLTQEERELDNIPSRKDSVV</sequence>
<name>A0A9P8AFU1_9AGAR</name>
<evidence type="ECO:0000313" key="5">
    <source>
        <dbReference type="Proteomes" id="UP001049176"/>
    </source>
</evidence>
<feature type="transmembrane region" description="Helical" evidence="2">
    <location>
        <begin position="135"/>
        <end position="159"/>
    </location>
</feature>
<feature type="transmembrane region" description="Helical" evidence="2">
    <location>
        <begin position="217"/>
        <end position="238"/>
    </location>
</feature>
<organism evidence="4 5">
    <name type="scientific">Marasmius oreades</name>
    <name type="common">fairy-ring Marasmius</name>
    <dbReference type="NCBI Taxonomy" id="181124"/>
    <lineage>
        <taxon>Eukaryota</taxon>
        <taxon>Fungi</taxon>
        <taxon>Dikarya</taxon>
        <taxon>Basidiomycota</taxon>
        <taxon>Agaricomycotina</taxon>
        <taxon>Agaricomycetes</taxon>
        <taxon>Agaricomycetidae</taxon>
        <taxon>Agaricales</taxon>
        <taxon>Marasmiineae</taxon>
        <taxon>Marasmiaceae</taxon>
        <taxon>Marasmius</taxon>
    </lineage>
</organism>
<dbReference type="Proteomes" id="UP001049176">
    <property type="component" value="Chromosome 1"/>
</dbReference>
<feature type="transmembrane region" description="Helical" evidence="2">
    <location>
        <begin position="62"/>
        <end position="83"/>
    </location>
</feature>
<gene>
    <name evidence="4" type="ORF">E1B28_001818</name>
</gene>
<protein>
    <recommendedName>
        <fullName evidence="3">DUF6534 domain-containing protein</fullName>
    </recommendedName>
</protein>
<keyword evidence="2" id="KW-0812">Transmembrane</keyword>
<reference evidence="4" key="1">
    <citation type="journal article" date="2021" name="Genome Biol. Evol.">
        <title>The assembled and annotated genome of the fairy-ring fungus Marasmius oreades.</title>
        <authorList>
            <person name="Hiltunen M."/>
            <person name="Ament-Velasquez S.L."/>
            <person name="Johannesson H."/>
        </authorList>
    </citation>
    <scope>NUCLEOTIDE SEQUENCE</scope>
    <source>
        <strain evidence="4">03SP1</strain>
    </source>
</reference>
<dbReference type="InterPro" id="IPR045339">
    <property type="entry name" value="DUF6534"/>
</dbReference>
<feature type="compositionally biased region" description="Basic and acidic residues" evidence="1">
    <location>
        <begin position="331"/>
        <end position="347"/>
    </location>
</feature>
<feature type="transmembrane region" description="Helical" evidence="2">
    <location>
        <begin position="179"/>
        <end position="197"/>
    </location>
</feature>
<dbReference type="EMBL" id="CM032181">
    <property type="protein sequence ID" value="KAG7100032.1"/>
    <property type="molecule type" value="Genomic_DNA"/>
</dbReference>
<feature type="transmembrane region" description="Helical" evidence="2">
    <location>
        <begin position="103"/>
        <end position="123"/>
    </location>
</feature>
<keyword evidence="2" id="KW-0472">Membrane</keyword>
<evidence type="ECO:0000259" key="3">
    <source>
        <dbReference type="Pfam" id="PF20152"/>
    </source>
</evidence>
<dbReference type="PANTHER" id="PTHR40465">
    <property type="entry name" value="CHROMOSOME 1, WHOLE GENOME SHOTGUN SEQUENCE"/>
    <property type="match status" value="1"/>
</dbReference>